<evidence type="ECO:0000313" key="6">
    <source>
        <dbReference type="Proteomes" id="UP000451471"/>
    </source>
</evidence>
<dbReference type="InterPro" id="IPR029044">
    <property type="entry name" value="Nucleotide-diphossugar_trans"/>
</dbReference>
<keyword evidence="6" id="KW-1185">Reference proteome</keyword>
<feature type="transmembrane region" description="Helical" evidence="3">
    <location>
        <begin position="316"/>
        <end position="339"/>
    </location>
</feature>
<evidence type="ECO:0000259" key="4">
    <source>
        <dbReference type="Pfam" id="PF00535"/>
    </source>
</evidence>
<proteinExistence type="predicted"/>
<keyword evidence="3" id="KW-1133">Transmembrane helix</keyword>
<evidence type="ECO:0000313" key="5">
    <source>
        <dbReference type="EMBL" id="MWG35903.1"/>
    </source>
</evidence>
<dbReference type="Gene3D" id="3.90.550.10">
    <property type="entry name" value="Spore Coat Polysaccharide Biosynthesis Protein SpsA, Chain A"/>
    <property type="match status" value="1"/>
</dbReference>
<dbReference type="EMBL" id="WSZK01000028">
    <property type="protein sequence ID" value="MWG35903.1"/>
    <property type="molecule type" value="Genomic_DNA"/>
</dbReference>
<feature type="domain" description="Glycosyltransferase 2-like" evidence="4">
    <location>
        <begin position="2"/>
        <end position="169"/>
    </location>
</feature>
<dbReference type="AlphaFoldDB" id="A0A6B0GTF9"/>
<keyword evidence="2 5" id="KW-0808">Transferase</keyword>
<dbReference type="Proteomes" id="UP000451471">
    <property type="component" value="Unassembled WGS sequence"/>
</dbReference>
<dbReference type="PANTHER" id="PTHR43630:SF1">
    <property type="entry name" value="POLY-BETA-1,6-N-ACETYL-D-GLUCOSAMINE SYNTHASE"/>
    <property type="match status" value="1"/>
</dbReference>
<dbReference type="GO" id="GO:0016757">
    <property type="term" value="F:glycosyltransferase activity"/>
    <property type="evidence" value="ECO:0007669"/>
    <property type="project" value="UniProtKB-KW"/>
</dbReference>
<reference evidence="5 6" key="1">
    <citation type="submission" date="2019-12" db="EMBL/GenBank/DDBJ databases">
        <title>Halocatena pleomorpha gen. nov. sp. nov., an extremely halophilic archaeon of family Halobacteriaceae isolated from saltpan soil.</title>
        <authorList>
            <person name="Pal Y."/>
            <person name="Verma A."/>
            <person name="Krishnamurthi S."/>
            <person name="Kumar P."/>
        </authorList>
    </citation>
    <scope>NUCLEOTIDE SEQUENCE [LARGE SCALE GENOMIC DNA]</scope>
    <source>
        <strain evidence="5 6">JCM 16495</strain>
    </source>
</reference>
<evidence type="ECO:0000256" key="2">
    <source>
        <dbReference type="ARBA" id="ARBA00022679"/>
    </source>
</evidence>
<feature type="transmembrane region" description="Helical" evidence="3">
    <location>
        <begin position="241"/>
        <end position="264"/>
    </location>
</feature>
<organism evidence="5 6">
    <name type="scientific">Halomarina oriensis</name>
    <dbReference type="NCBI Taxonomy" id="671145"/>
    <lineage>
        <taxon>Archaea</taxon>
        <taxon>Methanobacteriati</taxon>
        <taxon>Methanobacteriota</taxon>
        <taxon>Stenosarchaea group</taxon>
        <taxon>Halobacteria</taxon>
        <taxon>Halobacteriales</taxon>
        <taxon>Natronomonadaceae</taxon>
        <taxon>Halomarina</taxon>
    </lineage>
</organism>
<evidence type="ECO:0000256" key="1">
    <source>
        <dbReference type="ARBA" id="ARBA00022676"/>
    </source>
</evidence>
<keyword evidence="1" id="KW-0328">Glycosyltransferase</keyword>
<name>A0A6B0GTF9_9EURY</name>
<keyword evidence="3" id="KW-0812">Transmembrane</keyword>
<sequence length="370" mass="40166">MSVVIPAWNEEDIIEGVVRSIFDQHYPGDLEVLVVNDCSTDSTKAILDELAQEFAGLRPIHQAENTGQGVAKNNGLSRARHEVVVGVDADTELTPGALEAIVAPLADPDVSAVAGNVQVLNDDASLLTRFQSLEYLLAMDMARMFQCKFRHLMCISGAFGAFRRERLEEAGGWIAPNYCAEDMGITVSMHEFGHVAYAPGAVALTEAPPTVRGLFRQRVIWQRNGLNTIVRHKHTLFNRKFGVLGSFALPFRVVSSVLLVASVATAGYALVTHGLAGSIPVRTLVTPFLLAGFGMILMATALAVTRHERSLDHVFALPVFLLLYQPSLVFARIAGTIFWGRGLALRAVNRAPARLKVQSSTPEPESEPAD</sequence>
<dbReference type="SUPFAM" id="SSF53448">
    <property type="entry name" value="Nucleotide-diphospho-sugar transferases"/>
    <property type="match status" value="1"/>
</dbReference>
<dbReference type="Pfam" id="PF00535">
    <property type="entry name" value="Glycos_transf_2"/>
    <property type="match status" value="1"/>
</dbReference>
<dbReference type="PANTHER" id="PTHR43630">
    <property type="entry name" value="POLY-BETA-1,6-N-ACETYL-D-GLUCOSAMINE SYNTHASE"/>
    <property type="match status" value="1"/>
</dbReference>
<dbReference type="RefSeq" id="WP_158205571.1">
    <property type="nucleotide sequence ID" value="NZ_WSZK01000028.1"/>
</dbReference>
<feature type="transmembrane region" description="Helical" evidence="3">
    <location>
        <begin position="284"/>
        <end position="304"/>
    </location>
</feature>
<dbReference type="InterPro" id="IPR001173">
    <property type="entry name" value="Glyco_trans_2-like"/>
</dbReference>
<accession>A0A6B0GTF9</accession>
<keyword evidence="3" id="KW-0472">Membrane</keyword>
<dbReference type="OrthoDB" id="43988at2157"/>
<gene>
    <name evidence="5" type="ORF">GQS65_15660</name>
</gene>
<evidence type="ECO:0000256" key="3">
    <source>
        <dbReference type="SAM" id="Phobius"/>
    </source>
</evidence>
<comment type="caution">
    <text evidence="5">The sequence shown here is derived from an EMBL/GenBank/DDBJ whole genome shotgun (WGS) entry which is preliminary data.</text>
</comment>
<dbReference type="CDD" id="cd06423">
    <property type="entry name" value="CESA_like"/>
    <property type="match status" value="1"/>
</dbReference>
<protein>
    <submittedName>
        <fullName evidence="5">Glycosyltransferase</fullName>
    </submittedName>
</protein>